<dbReference type="PANTHER" id="PTHR13318:SF95">
    <property type="entry name" value="F-BOX PROTEIN YLR352W"/>
    <property type="match status" value="1"/>
</dbReference>
<gene>
    <name evidence="1" type="ORF">CSSPJE1EN1_LOCUS4400</name>
</gene>
<evidence type="ECO:0000313" key="1">
    <source>
        <dbReference type="EMBL" id="CAK9258922.1"/>
    </source>
</evidence>
<protein>
    <submittedName>
        <fullName evidence="1">Uncharacterized protein</fullName>
    </submittedName>
</protein>
<proteinExistence type="predicted"/>
<dbReference type="InterPro" id="IPR032675">
    <property type="entry name" value="LRR_dom_sf"/>
</dbReference>
<name>A0ABP0VWQ2_9BRYO</name>
<dbReference type="SMART" id="SM00367">
    <property type="entry name" value="LRR_CC"/>
    <property type="match status" value="8"/>
</dbReference>
<dbReference type="InterPro" id="IPR006553">
    <property type="entry name" value="Leu-rich_rpt_Cys-con_subtyp"/>
</dbReference>
<dbReference type="InterPro" id="IPR001611">
    <property type="entry name" value="Leu-rich_rpt"/>
</dbReference>
<organism evidence="1 2">
    <name type="scientific">Sphagnum jensenii</name>
    <dbReference type="NCBI Taxonomy" id="128206"/>
    <lineage>
        <taxon>Eukaryota</taxon>
        <taxon>Viridiplantae</taxon>
        <taxon>Streptophyta</taxon>
        <taxon>Embryophyta</taxon>
        <taxon>Bryophyta</taxon>
        <taxon>Sphagnophytina</taxon>
        <taxon>Sphagnopsida</taxon>
        <taxon>Sphagnales</taxon>
        <taxon>Sphagnaceae</taxon>
        <taxon>Sphagnum</taxon>
    </lineage>
</organism>
<dbReference type="EMBL" id="OZ020107">
    <property type="protein sequence ID" value="CAK9258922.1"/>
    <property type="molecule type" value="Genomic_DNA"/>
</dbReference>
<sequence length="669" mass="73010">MEVAVRDVDAGVARIGGGCGQLVRCLELRDGSEMEQREREKKKERTSADVDRLAECAEIDAAVEILLLRRRLLLEDMENREGMEMEMETEQEEEEAESSMEVVLRDGGLVAQIVQKLDNSIDRHAASMVCRAWNDAVTWEVQKVMPRSRESLPLLVTRFWHVTSLDFSHCSNQLEDRDLALAASAFARVRWLRIGDDDQAQTKLTDAGVAEFAQTRLLLDHLTLTYIPLLRDAGILALVQGCRDLRTLCLQSCRGLGDGAIEAIAACLHGLQELELKGGGEARFTPLGLAVLGSGCGELRKLVLELGSLNIDMALESVAKGCKKLQQVALKFRSAKLEGLARCSSLQSLSLETNQRGSLDGVVLAVAAANRNLIELSCINRLVPLNDAAVIGVLLRCPNLRKLHVESTNLTEAALLCIVHSRTTLLDLALGHFTSTGQGGIGLLTLDLKRLSLAHTKGVRDEELQMLIAGNLGLEHLDLQGCAGPTAAIGFSSIASCKHLVFLDLSCTQVDDVSLCAIASGMQNLKNLAIAKCEKITDMRVLTRFPGVESLVLDHSPFVTDEGLDGLARNCLHLSHLSLAFTNVTDVGLEYLSKCRALRSLRVPYCRQVDGEGVIAIANSCGWFRHVVLSYRLRGSLIADLLQDLCCTVCFQVDETALVPFDANMLMHA</sequence>
<dbReference type="Gene3D" id="3.80.10.10">
    <property type="entry name" value="Ribonuclease Inhibitor"/>
    <property type="match status" value="3"/>
</dbReference>
<accession>A0ABP0VWQ2</accession>
<dbReference type="PANTHER" id="PTHR13318">
    <property type="entry name" value="PARTNER OF PAIRED, ISOFORM B-RELATED"/>
    <property type="match status" value="1"/>
</dbReference>
<dbReference type="SUPFAM" id="SSF52047">
    <property type="entry name" value="RNI-like"/>
    <property type="match status" value="2"/>
</dbReference>
<keyword evidence="2" id="KW-1185">Reference proteome</keyword>
<evidence type="ECO:0000313" key="2">
    <source>
        <dbReference type="Proteomes" id="UP001497444"/>
    </source>
</evidence>
<dbReference type="Proteomes" id="UP001497444">
    <property type="component" value="Chromosome 12"/>
</dbReference>
<reference evidence="1" key="1">
    <citation type="submission" date="2024-02" db="EMBL/GenBank/DDBJ databases">
        <authorList>
            <consortium name="ELIXIR-Norway"/>
            <consortium name="Elixir Norway"/>
        </authorList>
    </citation>
    <scope>NUCLEOTIDE SEQUENCE</scope>
</reference>
<dbReference type="Pfam" id="PF13516">
    <property type="entry name" value="LRR_6"/>
    <property type="match status" value="2"/>
</dbReference>